<evidence type="ECO:0000313" key="1">
    <source>
        <dbReference type="EMBL" id="RIH92228.1"/>
    </source>
</evidence>
<name>A0A399F7L8_9DEIN</name>
<dbReference type="EMBL" id="QWLB01000023">
    <property type="protein sequence ID" value="RIH92228.1"/>
    <property type="molecule type" value="Genomic_DNA"/>
</dbReference>
<dbReference type="Proteomes" id="UP000266178">
    <property type="component" value="Unassembled WGS sequence"/>
</dbReference>
<sequence length="51" mass="5467">MDLGPVKTIPVGVWPNSKTPYPAFSIELEEGGSNIELAPFSYLSHNACDCA</sequence>
<protein>
    <submittedName>
        <fullName evidence="1">Uncharacterized protein</fullName>
    </submittedName>
</protein>
<reference evidence="1 2" key="1">
    <citation type="submission" date="2018-08" db="EMBL/GenBank/DDBJ databases">
        <title>Meiothermus granaticius genome AF-68 sequencing project.</title>
        <authorList>
            <person name="Da Costa M.S."/>
            <person name="Albuquerque L."/>
            <person name="Raposo P."/>
            <person name="Froufe H.J.C."/>
            <person name="Barroso C.S."/>
            <person name="Egas C."/>
        </authorList>
    </citation>
    <scope>NUCLEOTIDE SEQUENCE [LARGE SCALE GENOMIC DNA]</scope>
    <source>
        <strain evidence="1 2">AF-68</strain>
    </source>
</reference>
<evidence type="ECO:0000313" key="2">
    <source>
        <dbReference type="Proteomes" id="UP000266178"/>
    </source>
</evidence>
<organism evidence="1 2">
    <name type="scientific">Meiothermus granaticius NBRC 107808</name>
    <dbReference type="NCBI Taxonomy" id="1227551"/>
    <lineage>
        <taxon>Bacteria</taxon>
        <taxon>Thermotogati</taxon>
        <taxon>Deinococcota</taxon>
        <taxon>Deinococci</taxon>
        <taxon>Thermales</taxon>
        <taxon>Thermaceae</taxon>
        <taxon>Meiothermus</taxon>
    </lineage>
</organism>
<dbReference type="AlphaFoldDB" id="A0A399F7L8"/>
<comment type="caution">
    <text evidence="1">The sequence shown here is derived from an EMBL/GenBank/DDBJ whole genome shotgun (WGS) entry which is preliminary data.</text>
</comment>
<gene>
    <name evidence="1" type="ORF">Mgrana_01897</name>
</gene>
<proteinExistence type="predicted"/>
<keyword evidence="2" id="KW-1185">Reference proteome</keyword>
<accession>A0A399F7L8</accession>